<dbReference type="EMBL" id="CAJNNW010025930">
    <property type="protein sequence ID" value="CAE8681132.1"/>
    <property type="molecule type" value="Genomic_DNA"/>
</dbReference>
<keyword evidence="1" id="KW-1133">Transmembrane helix</keyword>
<keyword evidence="1" id="KW-0812">Transmembrane</keyword>
<evidence type="ECO:0000313" key="4">
    <source>
        <dbReference type="Proteomes" id="UP000626109"/>
    </source>
</evidence>
<reference evidence="3" key="1">
    <citation type="submission" date="2021-02" db="EMBL/GenBank/DDBJ databases">
        <authorList>
            <person name="Dougan E. K."/>
            <person name="Rhodes N."/>
            <person name="Thang M."/>
            <person name="Chan C."/>
        </authorList>
    </citation>
    <scope>NUCLEOTIDE SEQUENCE</scope>
</reference>
<feature type="transmembrane region" description="Helical" evidence="1">
    <location>
        <begin position="93"/>
        <end position="120"/>
    </location>
</feature>
<sequence length="129" mass="14210">MATQSRSKALALLVLGALLTFAVLAQAQGSCFLTAARLTGTDPSLRVSRIQMDAGGYQVPMQDRDLIQPDEEPSRSNYLFGFVKFAEMFNGRIAMIFFFVLIFLEFFANKGVIELVGVLLGDSSFGMRK</sequence>
<dbReference type="SUPFAM" id="SSF103511">
    <property type="entry name" value="Chlorophyll a-b binding protein"/>
    <property type="match status" value="1"/>
</dbReference>
<gene>
    <name evidence="3" type="ORF">PGLA2088_LOCUS22280</name>
</gene>
<accession>A0A813JIT9</accession>
<organism evidence="3 4">
    <name type="scientific">Polarella glacialis</name>
    <name type="common">Dinoflagellate</name>
    <dbReference type="NCBI Taxonomy" id="89957"/>
    <lineage>
        <taxon>Eukaryota</taxon>
        <taxon>Sar</taxon>
        <taxon>Alveolata</taxon>
        <taxon>Dinophyceae</taxon>
        <taxon>Suessiales</taxon>
        <taxon>Suessiaceae</taxon>
        <taxon>Polarella</taxon>
    </lineage>
</organism>
<dbReference type="AlphaFoldDB" id="A0A813JIT9"/>
<keyword evidence="2" id="KW-0732">Signal</keyword>
<evidence type="ECO:0008006" key="5">
    <source>
        <dbReference type="Google" id="ProtNLM"/>
    </source>
</evidence>
<comment type="caution">
    <text evidence="3">The sequence shown here is derived from an EMBL/GenBank/DDBJ whole genome shotgun (WGS) entry which is preliminary data.</text>
</comment>
<protein>
    <recommendedName>
        <fullName evidence="5">High light inducible protein</fullName>
    </recommendedName>
</protein>
<dbReference type="Proteomes" id="UP000626109">
    <property type="component" value="Unassembled WGS sequence"/>
</dbReference>
<proteinExistence type="predicted"/>
<evidence type="ECO:0000256" key="2">
    <source>
        <dbReference type="SAM" id="SignalP"/>
    </source>
</evidence>
<feature type="chain" id="PRO_5032382713" description="High light inducible protein" evidence="2">
    <location>
        <begin position="28"/>
        <end position="129"/>
    </location>
</feature>
<name>A0A813JIT9_POLGL</name>
<keyword evidence="1" id="KW-0472">Membrane</keyword>
<evidence type="ECO:0000256" key="1">
    <source>
        <dbReference type="SAM" id="Phobius"/>
    </source>
</evidence>
<feature type="signal peptide" evidence="2">
    <location>
        <begin position="1"/>
        <end position="27"/>
    </location>
</feature>
<evidence type="ECO:0000313" key="3">
    <source>
        <dbReference type="EMBL" id="CAE8681132.1"/>
    </source>
</evidence>